<reference evidence="2" key="1">
    <citation type="submission" date="2021-03" db="EMBL/GenBank/DDBJ databases">
        <title>Draft genome sequence of rust myrtle Austropuccinia psidii MF-1, a brazilian biotype.</title>
        <authorList>
            <person name="Quecine M.C."/>
            <person name="Pachon D.M.R."/>
            <person name="Bonatelli M.L."/>
            <person name="Correr F.H."/>
            <person name="Franceschini L.M."/>
            <person name="Leite T.F."/>
            <person name="Margarido G.R.A."/>
            <person name="Almeida C.A."/>
            <person name="Ferrarezi J.A."/>
            <person name="Labate C.A."/>
        </authorList>
    </citation>
    <scope>NUCLEOTIDE SEQUENCE</scope>
    <source>
        <strain evidence="2">MF-1</strain>
    </source>
</reference>
<proteinExistence type="predicted"/>
<evidence type="ECO:0000313" key="3">
    <source>
        <dbReference type="Proteomes" id="UP000765509"/>
    </source>
</evidence>
<feature type="region of interest" description="Disordered" evidence="1">
    <location>
        <begin position="1"/>
        <end position="36"/>
    </location>
</feature>
<feature type="non-terminal residue" evidence="2">
    <location>
        <position position="72"/>
    </location>
</feature>
<comment type="caution">
    <text evidence="2">The sequence shown here is derived from an EMBL/GenBank/DDBJ whole genome shotgun (WGS) entry which is preliminary data.</text>
</comment>
<evidence type="ECO:0000313" key="2">
    <source>
        <dbReference type="EMBL" id="MBW0593512.1"/>
    </source>
</evidence>
<evidence type="ECO:0000256" key="1">
    <source>
        <dbReference type="SAM" id="MobiDB-lite"/>
    </source>
</evidence>
<gene>
    <name evidence="2" type="ORF">O181_133227</name>
</gene>
<accession>A0A9Q3QEC3</accession>
<feature type="compositionally biased region" description="Basic and acidic residues" evidence="1">
    <location>
        <begin position="17"/>
        <end position="28"/>
    </location>
</feature>
<dbReference type="EMBL" id="AVOT02154903">
    <property type="protein sequence ID" value="MBW0593512.1"/>
    <property type="molecule type" value="Genomic_DNA"/>
</dbReference>
<keyword evidence="3" id="KW-1185">Reference proteome</keyword>
<dbReference type="Proteomes" id="UP000765509">
    <property type="component" value="Unassembled WGS sequence"/>
</dbReference>
<protein>
    <submittedName>
        <fullName evidence="2">Uncharacterized protein</fullName>
    </submittedName>
</protein>
<sequence>MDLDQDIQVKNPTDKNVSPEEAQKEDARTSTSSQRLSSTFDTLIESSEADIIAIPFVIPEPFPTGRNRDIPV</sequence>
<dbReference type="AlphaFoldDB" id="A0A9Q3QEC3"/>
<organism evidence="2 3">
    <name type="scientific">Austropuccinia psidii MF-1</name>
    <dbReference type="NCBI Taxonomy" id="1389203"/>
    <lineage>
        <taxon>Eukaryota</taxon>
        <taxon>Fungi</taxon>
        <taxon>Dikarya</taxon>
        <taxon>Basidiomycota</taxon>
        <taxon>Pucciniomycotina</taxon>
        <taxon>Pucciniomycetes</taxon>
        <taxon>Pucciniales</taxon>
        <taxon>Sphaerophragmiaceae</taxon>
        <taxon>Austropuccinia</taxon>
    </lineage>
</organism>
<name>A0A9Q3QEC3_9BASI</name>